<evidence type="ECO:0000313" key="2">
    <source>
        <dbReference type="EMBL" id="KAK8055111.1"/>
    </source>
</evidence>
<proteinExistence type="predicted"/>
<feature type="compositionally biased region" description="Gly residues" evidence="1">
    <location>
        <begin position="97"/>
        <end position="106"/>
    </location>
</feature>
<protein>
    <submittedName>
        <fullName evidence="2">Uncharacterized protein</fullName>
    </submittedName>
</protein>
<evidence type="ECO:0000313" key="3">
    <source>
        <dbReference type="Proteomes" id="UP001444661"/>
    </source>
</evidence>
<organism evidence="2 3">
    <name type="scientific">Apiospora rasikravindrae</name>
    <dbReference type="NCBI Taxonomy" id="990691"/>
    <lineage>
        <taxon>Eukaryota</taxon>
        <taxon>Fungi</taxon>
        <taxon>Dikarya</taxon>
        <taxon>Ascomycota</taxon>
        <taxon>Pezizomycotina</taxon>
        <taxon>Sordariomycetes</taxon>
        <taxon>Xylariomycetidae</taxon>
        <taxon>Amphisphaeriales</taxon>
        <taxon>Apiosporaceae</taxon>
        <taxon>Apiospora</taxon>
    </lineage>
</organism>
<sequence length="115" mass="12867">MAMPAEYHYTALAQELEEAGRETDRLRAEVAECTVALTDAMRKVAQLRACHHELGESVDMLCDVAQWLQLEMHDMDATLVRHNVRNRQLQEEVKGSGRAGRTGGGVTRTEEEDAT</sequence>
<accession>A0ABR1U8A5</accession>
<evidence type="ECO:0000256" key="1">
    <source>
        <dbReference type="SAM" id="MobiDB-lite"/>
    </source>
</evidence>
<keyword evidence="3" id="KW-1185">Reference proteome</keyword>
<dbReference type="EMBL" id="JAQQWK010000001">
    <property type="protein sequence ID" value="KAK8055111.1"/>
    <property type="molecule type" value="Genomic_DNA"/>
</dbReference>
<feature type="region of interest" description="Disordered" evidence="1">
    <location>
        <begin position="90"/>
        <end position="115"/>
    </location>
</feature>
<comment type="caution">
    <text evidence="2">The sequence shown here is derived from an EMBL/GenBank/DDBJ whole genome shotgun (WGS) entry which is preliminary data.</text>
</comment>
<reference evidence="2 3" key="1">
    <citation type="submission" date="2023-01" db="EMBL/GenBank/DDBJ databases">
        <title>Analysis of 21 Apiospora genomes using comparative genomics revels a genus with tremendous synthesis potential of carbohydrate active enzymes and secondary metabolites.</title>
        <authorList>
            <person name="Sorensen T."/>
        </authorList>
    </citation>
    <scope>NUCLEOTIDE SEQUENCE [LARGE SCALE GENOMIC DNA]</scope>
    <source>
        <strain evidence="2 3">CBS 33761</strain>
    </source>
</reference>
<dbReference type="Proteomes" id="UP001444661">
    <property type="component" value="Unassembled WGS sequence"/>
</dbReference>
<gene>
    <name evidence="2" type="ORF">PG993_000338</name>
</gene>
<name>A0ABR1U8A5_9PEZI</name>